<evidence type="ECO:0000256" key="2">
    <source>
        <dbReference type="ARBA" id="ARBA00022676"/>
    </source>
</evidence>
<dbReference type="AlphaFoldDB" id="A0A221K7I7"/>
<sequence length="419" mass="46737">MTKPVIVFVGAVYPGQFGGLCDYLRQTGMADSFFLTTAGHMERNRARGSHILGFKPDGKIVGDQSYYYSAKVERSARISRGVLTALQTFQKRRKIDVVVAHSLWGAPHFLYDEVDAAIVSYIEFPSFRAHGWDPAYPPDLSQRMTDRNAEMLNFHQALCSDLVICPSRHAKQMFPKALQSNIEVQLEGFDFSAMPEPEVAPSVRAFTIGFASRDLSSAKGFETFMRVVDKLVGQGIDAKFVAFGGAGVPTYGYEDQAVQRAHDGKVANFRDHLMLKYPRAAEVVEFPGKLPYDEFARRVAEVDLFHYPLQYGVANWGLVEILGRGGCVLAPDRGYAAELIQNDINGQLLSDDDDAWIAATLELRNDPARRLRYGQAARAMTRRQYDLSTVAPRYMGLFKQAMINRAARTKGSPREGDVP</sequence>
<evidence type="ECO:0000259" key="4">
    <source>
        <dbReference type="Pfam" id="PF00534"/>
    </source>
</evidence>
<dbReference type="SUPFAM" id="SSF53756">
    <property type="entry name" value="UDP-Glycosyltransferase/glycogen phosphorylase"/>
    <property type="match status" value="1"/>
</dbReference>
<name>A0A221K7I7_9RHOB</name>
<dbReference type="Pfam" id="PF12000">
    <property type="entry name" value="Glyco_trans_4_3"/>
    <property type="match status" value="1"/>
</dbReference>
<evidence type="ECO:0000256" key="3">
    <source>
        <dbReference type="ARBA" id="ARBA00022679"/>
    </source>
</evidence>
<protein>
    <submittedName>
        <fullName evidence="6">Glycosyl transferase family 4 group</fullName>
    </submittedName>
</protein>
<dbReference type="InterPro" id="IPR022623">
    <property type="entry name" value="Glyco_trans_4"/>
</dbReference>
<keyword evidence="3 6" id="KW-0808">Transferase</keyword>
<dbReference type="PANTHER" id="PTHR12526:SF640">
    <property type="entry name" value="COLANIC ACID BIOSYNTHESIS GLYCOSYLTRANSFERASE WCAL-RELATED"/>
    <property type="match status" value="1"/>
</dbReference>
<dbReference type="Proteomes" id="UP000199754">
    <property type="component" value="Plasmid pSMR1-2"/>
</dbReference>
<dbReference type="RefSeq" id="WP_205387997.1">
    <property type="nucleotide sequence ID" value="NZ_CP022417.1"/>
</dbReference>
<evidence type="ECO:0000313" key="6">
    <source>
        <dbReference type="EMBL" id="ASM74939.1"/>
    </source>
</evidence>
<evidence type="ECO:0000313" key="7">
    <source>
        <dbReference type="Proteomes" id="UP000199754"/>
    </source>
</evidence>
<reference evidence="6 7" key="1">
    <citation type="submission" date="2017-07" db="EMBL/GenBank/DDBJ databases">
        <title>Genome Sequence of Sulfitobacter pseudonitzschiae Strain SMR1 Isolated from a culture of the Diatom Skeletonema marinoi.</title>
        <authorList>
            <person name="Topel M."/>
            <person name="Pinder M.I.M."/>
            <person name="Johansson O.N."/>
            <person name="Kourtchenko O."/>
            <person name="Godhe A."/>
            <person name="Clarke A.K."/>
        </authorList>
    </citation>
    <scope>NUCLEOTIDE SEQUENCE [LARGE SCALE GENOMIC DNA]</scope>
    <source>
        <strain evidence="6 7">SMR1</strain>
        <plasmid evidence="6 7">pSMR1-2</plasmid>
    </source>
</reference>
<dbReference type="KEGG" id="spse:SULPSESMR1_04020"/>
<dbReference type="EMBL" id="CP022417">
    <property type="protein sequence ID" value="ASM74939.1"/>
    <property type="molecule type" value="Genomic_DNA"/>
</dbReference>
<evidence type="ECO:0000259" key="5">
    <source>
        <dbReference type="Pfam" id="PF12000"/>
    </source>
</evidence>
<comment type="similarity">
    <text evidence="1">Belongs to the glycosyltransferase group 1 family. Glycosyltransferase 4 subfamily.</text>
</comment>
<dbReference type="InterPro" id="IPR001296">
    <property type="entry name" value="Glyco_trans_1"/>
</dbReference>
<keyword evidence="2" id="KW-0328">Glycosyltransferase</keyword>
<dbReference type="Gene3D" id="3.40.50.2000">
    <property type="entry name" value="Glycogen Phosphorylase B"/>
    <property type="match status" value="1"/>
</dbReference>
<dbReference type="Pfam" id="PF00534">
    <property type="entry name" value="Glycos_transf_1"/>
    <property type="match status" value="1"/>
</dbReference>
<keyword evidence="6" id="KW-0614">Plasmid</keyword>
<proteinExistence type="inferred from homology"/>
<dbReference type="GO" id="GO:0016757">
    <property type="term" value="F:glycosyltransferase activity"/>
    <property type="evidence" value="ECO:0007669"/>
    <property type="project" value="UniProtKB-KW"/>
</dbReference>
<accession>A0A221K7I7</accession>
<gene>
    <name evidence="6" type="ORF">SULPSESMR1_04020</name>
</gene>
<organism evidence="6 7">
    <name type="scientific">Pseudosulfitobacter pseudonitzschiae</name>
    <dbReference type="NCBI Taxonomy" id="1402135"/>
    <lineage>
        <taxon>Bacteria</taxon>
        <taxon>Pseudomonadati</taxon>
        <taxon>Pseudomonadota</taxon>
        <taxon>Alphaproteobacteria</taxon>
        <taxon>Rhodobacterales</taxon>
        <taxon>Roseobacteraceae</taxon>
        <taxon>Pseudosulfitobacter</taxon>
    </lineage>
</organism>
<evidence type="ECO:0000256" key="1">
    <source>
        <dbReference type="ARBA" id="ARBA00009481"/>
    </source>
</evidence>
<feature type="domain" description="Glycosyl transferase family 1" evidence="4">
    <location>
        <begin position="214"/>
        <end position="379"/>
    </location>
</feature>
<dbReference type="STRING" id="1402135.SAMN05444149_105132"/>
<geneLocation type="plasmid" evidence="6 7">
    <name>pSMR1-2</name>
</geneLocation>
<keyword evidence="7" id="KW-1185">Reference proteome</keyword>
<dbReference type="PANTHER" id="PTHR12526">
    <property type="entry name" value="GLYCOSYLTRANSFERASE"/>
    <property type="match status" value="1"/>
</dbReference>
<feature type="domain" description="Glycosyl transferase family 4" evidence="5">
    <location>
        <begin position="34"/>
        <end position="192"/>
    </location>
</feature>